<feature type="transmembrane region" description="Helical" evidence="5">
    <location>
        <begin position="6"/>
        <end position="25"/>
    </location>
</feature>
<keyword evidence="5" id="KW-1133">Transmembrane helix</keyword>
<comment type="caution">
    <text evidence="6">The sequence shown here is derived from an EMBL/GenBank/DDBJ whole genome shotgun (WGS) entry which is preliminary data.</text>
</comment>
<dbReference type="Proteomes" id="UP000233325">
    <property type="component" value="Unassembled WGS sequence"/>
</dbReference>
<dbReference type="InterPro" id="IPR003798">
    <property type="entry name" value="DNA_recombination_RmuC"/>
</dbReference>
<dbReference type="PANTHER" id="PTHR30563:SF0">
    <property type="entry name" value="DNA RECOMBINATION PROTEIN RMUC"/>
    <property type="match status" value="1"/>
</dbReference>
<evidence type="ECO:0000313" key="6">
    <source>
        <dbReference type="EMBL" id="PKM87724.1"/>
    </source>
</evidence>
<dbReference type="EMBL" id="PHAH01000035">
    <property type="protein sequence ID" value="PKM87724.1"/>
    <property type="molecule type" value="Genomic_DNA"/>
</dbReference>
<dbReference type="Pfam" id="PF02646">
    <property type="entry name" value="RmuC"/>
    <property type="match status" value="1"/>
</dbReference>
<keyword evidence="5" id="KW-0472">Membrane</keyword>
<evidence type="ECO:0000256" key="1">
    <source>
        <dbReference type="ARBA" id="ARBA00003416"/>
    </source>
</evidence>
<evidence type="ECO:0000256" key="4">
    <source>
        <dbReference type="ARBA" id="ARBA00023172"/>
    </source>
</evidence>
<proteinExistence type="inferred from homology"/>
<keyword evidence="5" id="KW-0812">Transmembrane</keyword>
<accession>A0A2N2DZ28</accession>
<keyword evidence="4" id="KW-0233">DNA recombination</keyword>
<dbReference type="GO" id="GO:0006310">
    <property type="term" value="P:DNA recombination"/>
    <property type="evidence" value="ECO:0007669"/>
    <property type="project" value="UniProtKB-KW"/>
</dbReference>
<organism evidence="6 7">
    <name type="scientific">Candidatus Falkowbacteria bacterium HGW-Falkowbacteria-2</name>
    <dbReference type="NCBI Taxonomy" id="2013769"/>
    <lineage>
        <taxon>Bacteria</taxon>
        <taxon>Candidatus Falkowiibacteriota</taxon>
    </lineage>
</organism>
<reference evidence="6 7" key="1">
    <citation type="journal article" date="2017" name="ISME J.">
        <title>Potential for microbial H2 and metal transformations associated with novel bacteria and archaea in deep terrestrial subsurface sediments.</title>
        <authorList>
            <person name="Hernsdorf A.W."/>
            <person name="Amano Y."/>
            <person name="Miyakawa K."/>
            <person name="Ise K."/>
            <person name="Suzuki Y."/>
            <person name="Anantharaman K."/>
            <person name="Probst A."/>
            <person name="Burstein D."/>
            <person name="Thomas B.C."/>
            <person name="Banfield J.F."/>
        </authorList>
    </citation>
    <scope>NUCLEOTIDE SEQUENCE [LARGE SCALE GENOMIC DNA]</scope>
    <source>
        <strain evidence="6">HGW-Falkowbacteria-2</strain>
    </source>
</reference>
<evidence type="ECO:0000256" key="5">
    <source>
        <dbReference type="SAM" id="Phobius"/>
    </source>
</evidence>
<dbReference type="PANTHER" id="PTHR30563">
    <property type="entry name" value="DNA RECOMBINATION PROTEIN RMUC"/>
    <property type="match status" value="1"/>
</dbReference>
<sequence>MSESSFVILAVLLLGGLGTIIFLLMKKKAPLDDTQSLAMLERMAQQSEKLSQLAVQNTDLRKELDLKLSETHRASQGQFEQTTRIIQNITGQSAKLIADVTEKLAKLDETNKQVVNFSSQLQSLQDILKNPKQRGVLGEYYLEETLKNVLPPKSYALQYSLGKNEKTGKELIVDAVVFVKDKIIPIDAKFSLENYERLLNTTDPEARKKIEVLFKQDLKNRIDETSKYVMPEKGTLEFAFMFIPSEAIYYDLLVNSVGSVKVNTRDLIEYAFRDRKVIIVSPTSFLAYLQTVLQGLKAMQIEEKAVEIKANIEKLGKHMLSYDEFLRKLGTSLSTSVSHFNNAYHEFKKIDKDVIKITGGASQIEPMKIEAPK</sequence>
<evidence type="ECO:0000313" key="7">
    <source>
        <dbReference type="Proteomes" id="UP000233325"/>
    </source>
</evidence>
<evidence type="ECO:0000256" key="2">
    <source>
        <dbReference type="ARBA" id="ARBA00009840"/>
    </source>
</evidence>
<name>A0A2N2DZ28_9BACT</name>
<evidence type="ECO:0000256" key="3">
    <source>
        <dbReference type="ARBA" id="ARBA00023054"/>
    </source>
</evidence>
<keyword evidence="3" id="KW-0175">Coiled coil</keyword>
<comment type="function">
    <text evidence="1">Involved in DNA recombination.</text>
</comment>
<protein>
    <submittedName>
        <fullName evidence="6">DNA recombination protein RmuC</fullName>
    </submittedName>
</protein>
<comment type="similarity">
    <text evidence="2">Belongs to the RmuC family.</text>
</comment>
<gene>
    <name evidence="6" type="ORF">CVU83_02665</name>
</gene>
<dbReference type="AlphaFoldDB" id="A0A2N2DZ28"/>